<evidence type="ECO:0000313" key="2">
    <source>
        <dbReference type="EMBL" id="GLI01745.1"/>
    </source>
</evidence>
<dbReference type="PROSITE" id="PS00134">
    <property type="entry name" value="TRYPSIN_HIS"/>
    <property type="match status" value="1"/>
</dbReference>
<sequence length="427" mass="45462">MGEPVRRKALISSVTLLCLFAVGSTPAASLASPVAADRVSARVPQFDAVVNGYLRTYPTLTREQALRSALGQEHRIRLLERLQSQDPTGFGGSWYDPLTDTQHINTVGAAAATRAGKLGADAGLTIAAHQVTYSLTQLQVIAADINAGKHPVFGRAAIDTAAPDAVANKVTVTLPAADLARFENTRSTLSSVIVLKEGDARSSTPECASRLACTTPLRSGIVLWHGPNRTGICSLGFTARAGDGSRWAVTAGHCGTESGEFAQWGHSAEPIGLIQAGRDSGNIDIARIQVSNPVWQTGGYLYDFWRPNVPAPLHYSITARGTIQAGDVVCLSAWHSGVENCGGIRTAFGARGMPEVYFDACPGDSGGGWFYITSYGENWAYGIHRGQPSGSLTCHRHDLNTSIFTAVPDMNAWWDSTTAALLRLEER</sequence>
<dbReference type="Gene3D" id="2.40.10.10">
    <property type="entry name" value="Trypsin-like serine proteases"/>
    <property type="match status" value="2"/>
</dbReference>
<dbReference type="InterPro" id="IPR043504">
    <property type="entry name" value="Peptidase_S1_PA_chymotrypsin"/>
</dbReference>
<reference evidence="2" key="1">
    <citation type="submission" date="2022-12" db="EMBL/GenBank/DDBJ databases">
        <title>New Phytohabitans aurantiacus sp. RD004123 nov., an actinomycete isolated from soil.</title>
        <authorList>
            <person name="Triningsih D.W."/>
            <person name="Harunari E."/>
            <person name="Igarashi Y."/>
        </authorList>
    </citation>
    <scope>NUCLEOTIDE SEQUENCE</scope>
    <source>
        <strain evidence="2">RD004123</strain>
    </source>
</reference>
<organism evidence="2 3">
    <name type="scientific">Phytohabitans aurantiacus</name>
    <dbReference type="NCBI Taxonomy" id="3016789"/>
    <lineage>
        <taxon>Bacteria</taxon>
        <taxon>Bacillati</taxon>
        <taxon>Actinomycetota</taxon>
        <taxon>Actinomycetes</taxon>
        <taxon>Micromonosporales</taxon>
        <taxon>Micromonosporaceae</taxon>
    </lineage>
</organism>
<feature type="chain" id="PRO_5047165128" evidence="1">
    <location>
        <begin position="28"/>
        <end position="427"/>
    </location>
</feature>
<keyword evidence="2" id="KW-0378">Hydrolase</keyword>
<dbReference type="EMBL" id="BSDI01000049">
    <property type="protein sequence ID" value="GLI01745.1"/>
    <property type="molecule type" value="Genomic_DNA"/>
</dbReference>
<dbReference type="GO" id="GO:0006508">
    <property type="term" value="P:proteolysis"/>
    <property type="evidence" value="ECO:0007669"/>
    <property type="project" value="UniProtKB-KW"/>
</dbReference>
<keyword evidence="1" id="KW-0732">Signal</keyword>
<accession>A0ABQ5R6Y1</accession>
<dbReference type="InterPro" id="IPR009003">
    <property type="entry name" value="Peptidase_S1_PA"/>
</dbReference>
<dbReference type="Proteomes" id="UP001144280">
    <property type="component" value="Unassembled WGS sequence"/>
</dbReference>
<proteinExistence type="predicted"/>
<name>A0ABQ5R6Y1_9ACTN</name>
<keyword evidence="3" id="KW-1185">Reference proteome</keyword>
<feature type="signal peptide" evidence="1">
    <location>
        <begin position="1"/>
        <end position="27"/>
    </location>
</feature>
<protein>
    <submittedName>
        <fullName evidence="2">Protease</fullName>
    </submittedName>
</protein>
<dbReference type="GO" id="GO:0008233">
    <property type="term" value="F:peptidase activity"/>
    <property type="evidence" value="ECO:0007669"/>
    <property type="project" value="UniProtKB-KW"/>
</dbReference>
<dbReference type="InterPro" id="IPR018114">
    <property type="entry name" value="TRYPSIN_HIS"/>
</dbReference>
<gene>
    <name evidence="2" type="ORF">Pa4123_70210</name>
</gene>
<evidence type="ECO:0000256" key="1">
    <source>
        <dbReference type="SAM" id="SignalP"/>
    </source>
</evidence>
<dbReference type="SUPFAM" id="SSF50494">
    <property type="entry name" value="Trypsin-like serine proteases"/>
    <property type="match status" value="1"/>
</dbReference>
<evidence type="ECO:0000313" key="3">
    <source>
        <dbReference type="Proteomes" id="UP001144280"/>
    </source>
</evidence>
<keyword evidence="2" id="KW-0645">Protease</keyword>
<comment type="caution">
    <text evidence="2">The sequence shown here is derived from an EMBL/GenBank/DDBJ whole genome shotgun (WGS) entry which is preliminary data.</text>
</comment>